<gene>
    <name evidence="1" type="ORF">GC102_01870</name>
</gene>
<dbReference type="CDD" id="cd10924">
    <property type="entry name" value="CE4_COG4878"/>
    <property type="match status" value="1"/>
</dbReference>
<accession>A0ABX1YTU5</accession>
<dbReference type="InterPro" id="IPR018695">
    <property type="entry name" value="DUF2194"/>
</dbReference>
<dbReference type="InterPro" id="IPR011330">
    <property type="entry name" value="Glyco_hydro/deAcase_b/a-brl"/>
</dbReference>
<comment type="caution">
    <text evidence="1">The sequence shown here is derived from an EMBL/GenBank/DDBJ whole genome shotgun (WGS) entry which is preliminary data.</text>
</comment>
<dbReference type="Pfam" id="PF09960">
    <property type="entry name" value="DUF2194"/>
    <property type="match status" value="2"/>
</dbReference>
<keyword evidence="2" id="KW-1185">Reference proteome</keyword>
<name>A0ABX1YTU5_9BACL</name>
<evidence type="ECO:0000313" key="2">
    <source>
        <dbReference type="Proteomes" id="UP000658690"/>
    </source>
</evidence>
<protein>
    <submittedName>
        <fullName evidence="1">DUF2194 domain-containing protein</fullName>
    </submittedName>
</protein>
<dbReference type="RefSeq" id="WP_171687982.1">
    <property type="nucleotide sequence ID" value="NZ_WHOC01000012.1"/>
</dbReference>
<organism evidence="1 2">
    <name type="scientific">Paenibacillus germinis</name>
    <dbReference type="NCBI Taxonomy" id="2654979"/>
    <lineage>
        <taxon>Bacteria</taxon>
        <taxon>Bacillati</taxon>
        <taxon>Bacillota</taxon>
        <taxon>Bacilli</taxon>
        <taxon>Bacillales</taxon>
        <taxon>Paenibacillaceae</taxon>
        <taxon>Paenibacillus</taxon>
    </lineage>
</organism>
<evidence type="ECO:0000313" key="1">
    <source>
        <dbReference type="EMBL" id="NOU84527.1"/>
    </source>
</evidence>
<sequence>MNKVRLKRNVYIILIGILLLAAAVQVTNSQFVLQFNRNGTVDGGLKGLKPAVAQVQPSGKPYCVIFDSTEDFSEELKTQTEYVLGYLKKPVQSIDVRSGVFQANSCQVVVSTVVSMELIGNLEELAQYVKQGGYVFQEATPEKGDAFYQLYRKMGIVNAGGNLNKQGVHLTSNVLIGEKNLIINDPFIMNSMMTVELDRKSRVLAETADGAPLLWDYPYGQGKFMVFNGTMLQEKLNRGLIAGALSMLEPVFVYPIFNSKIVYLDDFPMPIASVIDPIIYNEYHKTRPSFIKDIWWPDMLALAKQSDVKYTGVLIESYQDRVKPPFESPTDKDSKGLISYGREVLKSGGEIGIHGYNHQSFTSSQEVADAFEYKVWSNMDDMVAATKEAVNFAREAFPSYSMVSYVPPSNVLSPEGREALKKGWPTLAVIASLYPEDGSGLAYVQEYSIADDGIVEMPRVTSGYTEGHFQRWLIANAITAHGIFSHFVHPDDAYSKDRSGGLTWEKMYKNFSEMLERVHQTYPWLRAMTSAEAAFDMEQELAGQVTLSMEGNVLRGKIAPFHERAFFILRMENKIGKLHGCKVEKIDTDTYLITANNNEFDIELGG</sequence>
<reference evidence="1 2" key="1">
    <citation type="submission" date="2019-10" db="EMBL/GenBank/DDBJ databases">
        <title>Description of Paenibacillus choica sp. nov.</title>
        <authorList>
            <person name="Carlier A."/>
            <person name="Qi S."/>
        </authorList>
    </citation>
    <scope>NUCLEOTIDE SEQUENCE [LARGE SCALE GENOMIC DNA]</scope>
    <source>
        <strain evidence="1 2">LMG 31460</strain>
    </source>
</reference>
<dbReference type="Proteomes" id="UP000658690">
    <property type="component" value="Unassembled WGS sequence"/>
</dbReference>
<dbReference type="EMBL" id="WHOC01000012">
    <property type="protein sequence ID" value="NOU84527.1"/>
    <property type="molecule type" value="Genomic_DNA"/>
</dbReference>
<dbReference type="SUPFAM" id="SSF88713">
    <property type="entry name" value="Glycoside hydrolase/deacetylase"/>
    <property type="match status" value="1"/>
</dbReference>
<proteinExistence type="predicted"/>
<dbReference type="Gene3D" id="3.20.20.370">
    <property type="entry name" value="Glycoside hydrolase/deacetylase"/>
    <property type="match status" value="1"/>
</dbReference>